<reference evidence="1 2" key="1">
    <citation type="journal article" date="2015" name="Genome Announc.">
        <title>Draft Genome of the Euendolithic (true boring) Cyanobacterium Mastigocoleus testarum strain BC008.</title>
        <authorList>
            <person name="Guida B.S."/>
            <person name="Garcia-Pichel F."/>
        </authorList>
    </citation>
    <scope>NUCLEOTIDE SEQUENCE [LARGE SCALE GENOMIC DNA]</scope>
    <source>
        <strain evidence="1 2">BC008</strain>
    </source>
</reference>
<dbReference type="EMBL" id="LMTZ01000137">
    <property type="protein sequence ID" value="KST63518.1"/>
    <property type="molecule type" value="Genomic_DNA"/>
</dbReference>
<protein>
    <submittedName>
        <fullName evidence="1">Uncharacterized protein</fullName>
    </submittedName>
</protein>
<keyword evidence="2" id="KW-1185">Reference proteome</keyword>
<evidence type="ECO:0000313" key="2">
    <source>
        <dbReference type="Proteomes" id="UP000053372"/>
    </source>
</evidence>
<evidence type="ECO:0000313" key="1">
    <source>
        <dbReference type="EMBL" id="KST63518.1"/>
    </source>
</evidence>
<accession>A0A0V7ZG79</accession>
<proteinExistence type="predicted"/>
<dbReference type="AlphaFoldDB" id="A0A0V7ZG79"/>
<sequence>MLPLVLAGAAFVGAAVVRRLDPDCQIEDNLDKAFDPTLSPRERQKAYETAIKVDGKRYEGEDFRELERDEINFVAQRKRGYEQVCTKLDTAFKNGAISQHQYQALSGQYKAAIKEMDNWLNK</sequence>
<name>A0A0V7ZG79_9CYAN</name>
<organism evidence="1 2">
    <name type="scientific">Mastigocoleus testarum BC008</name>
    <dbReference type="NCBI Taxonomy" id="371196"/>
    <lineage>
        <taxon>Bacteria</taxon>
        <taxon>Bacillati</taxon>
        <taxon>Cyanobacteriota</taxon>
        <taxon>Cyanophyceae</taxon>
        <taxon>Nostocales</taxon>
        <taxon>Hapalosiphonaceae</taxon>
        <taxon>Mastigocoleus</taxon>
    </lineage>
</organism>
<gene>
    <name evidence="1" type="ORF">BC008_13725</name>
</gene>
<comment type="caution">
    <text evidence="1">The sequence shown here is derived from an EMBL/GenBank/DDBJ whole genome shotgun (WGS) entry which is preliminary data.</text>
</comment>
<dbReference type="Proteomes" id="UP000053372">
    <property type="component" value="Unassembled WGS sequence"/>
</dbReference>
<dbReference type="RefSeq" id="WP_027841248.1">
    <property type="nucleotide sequence ID" value="NZ_LMTZ01000137.1"/>
</dbReference>